<dbReference type="Pfam" id="PF00076">
    <property type="entry name" value="RRM_1"/>
    <property type="match status" value="1"/>
</dbReference>
<feature type="region of interest" description="Disordered" evidence="7">
    <location>
        <begin position="460"/>
        <end position="483"/>
    </location>
</feature>
<feature type="domain" description="RRM" evidence="8">
    <location>
        <begin position="52"/>
        <end position="130"/>
    </location>
</feature>
<evidence type="ECO:0000256" key="5">
    <source>
        <dbReference type="ARBA" id="ARBA00023242"/>
    </source>
</evidence>
<dbReference type="PROSITE" id="PS50102">
    <property type="entry name" value="RRM"/>
    <property type="match status" value="1"/>
</dbReference>
<comment type="caution">
    <text evidence="9">The sequence shown here is derived from an EMBL/GenBank/DDBJ whole genome shotgun (WGS) entry which is preliminary data.</text>
</comment>
<feature type="compositionally biased region" description="Basic residues" evidence="7">
    <location>
        <begin position="18"/>
        <end position="30"/>
    </location>
</feature>
<feature type="compositionally biased region" description="Basic and acidic residues" evidence="7">
    <location>
        <begin position="31"/>
        <end position="42"/>
    </location>
</feature>
<evidence type="ECO:0000313" key="9">
    <source>
        <dbReference type="EMBL" id="MED6179443.1"/>
    </source>
</evidence>
<evidence type="ECO:0000256" key="6">
    <source>
        <dbReference type="PROSITE-ProRule" id="PRU00176"/>
    </source>
</evidence>
<name>A0ABU6W395_9FABA</name>
<feature type="region of interest" description="Disordered" evidence="7">
    <location>
        <begin position="138"/>
        <end position="160"/>
    </location>
</feature>
<keyword evidence="5" id="KW-0539">Nucleus</keyword>
<dbReference type="SMART" id="SM00360">
    <property type="entry name" value="RRM"/>
    <property type="match status" value="1"/>
</dbReference>
<dbReference type="PANTHER" id="PTHR48028">
    <property type="entry name" value="GLYCINE-RICH RNA-BINDING PROTEIN RZ1A"/>
    <property type="match status" value="1"/>
</dbReference>
<proteinExistence type="predicted"/>
<dbReference type="InterPro" id="IPR000504">
    <property type="entry name" value="RRM_dom"/>
</dbReference>
<dbReference type="InterPro" id="IPR035979">
    <property type="entry name" value="RBD_domain_sf"/>
</dbReference>
<evidence type="ECO:0000259" key="8">
    <source>
        <dbReference type="PROSITE" id="PS50102"/>
    </source>
</evidence>
<keyword evidence="3 6" id="KW-0694">RNA-binding</keyword>
<accession>A0ABU6W395</accession>
<dbReference type="InterPro" id="IPR012677">
    <property type="entry name" value="Nucleotide-bd_a/b_plait_sf"/>
</dbReference>
<keyword evidence="2" id="KW-0507">mRNA processing</keyword>
<organism evidence="9 10">
    <name type="scientific">Stylosanthes scabra</name>
    <dbReference type="NCBI Taxonomy" id="79078"/>
    <lineage>
        <taxon>Eukaryota</taxon>
        <taxon>Viridiplantae</taxon>
        <taxon>Streptophyta</taxon>
        <taxon>Embryophyta</taxon>
        <taxon>Tracheophyta</taxon>
        <taxon>Spermatophyta</taxon>
        <taxon>Magnoliopsida</taxon>
        <taxon>eudicotyledons</taxon>
        <taxon>Gunneridae</taxon>
        <taxon>Pentapetalae</taxon>
        <taxon>rosids</taxon>
        <taxon>fabids</taxon>
        <taxon>Fabales</taxon>
        <taxon>Fabaceae</taxon>
        <taxon>Papilionoideae</taxon>
        <taxon>50 kb inversion clade</taxon>
        <taxon>dalbergioids sensu lato</taxon>
        <taxon>Dalbergieae</taxon>
        <taxon>Pterocarpus clade</taxon>
        <taxon>Stylosanthes</taxon>
    </lineage>
</organism>
<evidence type="ECO:0000256" key="3">
    <source>
        <dbReference type="ARBA" id="ARBA00022884"/>
    </source>
</evidence>
<comment type="subcellular location">
    <subcellularLocation>
        <location evidence="1">Nucleus</location>
    </subcellularLocation>
</comment>
<keyword evidence="4" id="KW-0508">mRNA splicing</keyword>
<dbReference type="SUPFAM" id="SSF54928">
    <property type="entry name" value="RNA-binding domain, RBD"/>
    <property type="match status" value="1"/>
</dbReference>
<dbReference type="EMBL" id="JASCZI010181245">
    <property type="protein sequence ID" value="MED6179443.1"/>
    <property type="molecule type" value="Genomic_DNA"/>
</dbReference>
<dbReference type="Proteomes" id="UP001341840">
    <property type="component" value="Unassembled WGS sequence"/>
</dbReference>
<reference evidence="9 10" key="1">
    <citation type="journal article" date="2023" name="Plants (Basel)">
        <title>Bridging the Gap: Combining Genomics and Transcriptomics Approaches to Understand Stylosanthes scabra, an Orphan Legume from the Brazilian Caatinga.</title>
        <authorList>
            <person name="Ferreira-Neto J.R.C."/>
            <person name="da Silva M.D."/>
            <person name="Binneck E."/>
            <person name="de Melo N.F."/>
            <person name="da Silva R.H."/>
            <person name="de Melo A.L.T.M."/>
            <person name="Pandolfi V."/>
            <person name="Bustamante F.O."/>
            <person name="Brasileiro-Vidal A.C."/>
            <person name="Benko-Iseppon A.M."/>
        </authorList>
    </citation>
    <scope>NUCLEOTIDE SEQUENCE [LARGE SCALE GENOMIC DNA]</scope>
    <source>
        <tissue evidence="9">Leaves</tissue>
    </source>
</reference>
<dbReference type="Gene3D" id="3.30.70.330">
    <property type="match status" value="1"/>
</dbReference>
<keyword evidence="10" id="KW-1185">Reference proteome</keyword>
<evidence type="ECO:0000313" key="10">
    <source>
        <dbReference type="Proteomes" id="UP001341840"/>
    </source>
</evidence>
<dbReference type="PANTHER" id="PTHR48028:SF4">
    <property type="entry name" value="SC35-LIKE SPLICING FACTOR"/>
    <property type="match status" value="1"/>
</dbReference>
<evidence type="ECO:0000256" key="1">
    <source>
        <dbReference type="ARBA" id="ARBA00004123"/>
    </source>
</evidence>
<sequence>MVEIDKVVVDAMAVPVKRGRKKRDREHRVRSRNDRENEGSDLQRRWNERNTFSIFADNLPADASLGWLWKVFSSVGEVVDVYLSRKRRTNNPLRFAFIRYKSRNEALRAIEQYDGWIVWGCEIKLTESRYKRNIKDHTEKKQEGAKGSANTDGNVENDGMMKQGKSYKDVVLAGSNAGNSEKVNIPNDMQTLGESKILLSRNGELLQKMKRGLVGETMSPIEFNTLKNAVLEDWANIQEVSMIGPMKMLLVFDSEEHMMEACESPNMLNHFIDVRPWSKGETNRLRRCWIEVVGLPVHGWLVDNMCKIGEVWGRVIEVVGGSENQFSSFKVLIDVGVGPMIQAFADVLIEEETFRIFVREVDICHACLKDKDAVNCYTLDANREEDRIRENAMSNMMRQNDAVVVVETMAEETEKSRVGETETVQEVGEDGIEKMSSHKCPESPVIDECGPLAPGQEDSRIGANGECPINGASQTRTRSIEDDRRTDDVIREKINAIGLVVGNKDGESGHEEEVDMVAQTQLGLNADPTNDPNWSSIPPGFEGFENERDTLQDGESDTQQNGEGVRVIAIQGGNDNGKSNRPRRKCCPKLKGILVEKARRPPKKFSLKEDEIEDDDDVIDWIWEAGYGAGLVAEDIFITKKFLEDRATELGVKTASRQSHRREEKTWNYCESTVNGNMSGMKLLKSKSVAIFQSLPFGDFNEVLHAGERSSGRINNVGVQDFKQWMMDMEVEDKFLGLQTKAIKCSKSDHIPIILCRDEEDLGPKPFRSLDVWLSHHQFKAMFKKEWRQTQGRNVAEKLKP</sequence>
<gene>
    <name evidence="9" type="ORF">PIB30_001207</name>
</gene>
<feature type="region of interest" description="Disordered" evidence="7">
    <location>
        <begin position="18"/>
        <end position="42"/>
    </location>
</feature>
<protein>
    <recommendedName>
        <fullName evidence="8">RRM domain-containing protein</fullName>
    </recommendedName>
</protein>
<evidence type="ECO:0000256" key="2">
    <source>
        <dbReference type="ARBA" id="ARBA00022664"/>
    </source>
</evidence>
<dbReference type="InterPro" id="IPR051106">
    <property type="entry name" value="RNA-bind/splicing_reg"/>
</dbReference>
<evidence type="ECO:0000256" key="7">
    <source>
        <dbReference type="SAM" id="MobiDB-lite"/>
    </source>
</evidence>
<evidence type="ECO:0000256" key="4">
    <source>
        <dbReference type="ARBA" id="ARBA00023187"/>
    </source>
</evidence>